<dbReference type="Proteomes" id="UP001291309">
    <property type="component" value="Unassembled WGS sequence"/>
</dbReference>
<comment type="caution">
    <text evidence="3">The sequence shown here is derived from an EMBL/GenBank/DDBJ whole genome shotgun (WGS) entry which is preliminary data.</text>
</comment>
<sequence length="223" mass="24840">MKQILRAVLVSSLFASSAALAQDMEMNMNIQVDENGMPSTNIQMKGQDENGEEQNVNMRVRAGGNSANMQVKVKGSGMQPMQEQEQEQVHQQAPTRHRPPPPPPPVAARDCGTGNDAGCSMMRDGKYPMDAQTWAGFYESLKSQSNEISRQEMAEKMLKRTYITAAQYGLMLDLFRNEISRLELAKDSASHVVNPQHALGFSSKWRNSISAEEYSEMIAEQQP</sequence>
<reference evidence="3 4" key="1">
    <citation type="submission" date="2023-12" db="EMBL/GenBank/DDBJ databases">
        <title>the genome sequence of Hyalangium sp. s54d21.</title>
        <authorList>
            <person name="Zhang X."/>
        </authorList>
    </citation>
    <scope>NUCLEOTIDE SEQUENCE [LARGE SCALE GENOMIC DNA]</scope>
    <source>
        <strain evidence="4">s54d21</strain>
    </source>
</reference>
<feature type="chain" id="PRO_5046747337" evidence="2">
    <location>
        <begin position="22"/>
        <end position="223"/>
    </location>
</feature>
<name>A0ABU5HHM3_9BACT</name>
<dbReference type="EMBL" id="JAXIVS010000015">
    <property type="protein sequence ID" value="MDY7231580.1"/>
    <property type="molecule type" value="Genomic_DNA"/>
</dbReference>
<keyword evidence="4" id="KW-1185">Reference proteome</keyword>
<protein>
    <submittedName>
        <fullName evidence="3">DUF4476 domain-containing protein</fullName>
    </submittedName>
</protein>
<gene>
    <name evidence="3" type="ORF">SYV04_34650</name>
</gene>
<evidence type="ECO:0000256" key="2">
    <source>
        <dbReference type="SAM" id="SignalP"/>
    </source>
</evidence>
<proteinExistence type="predicted"/>
<keyword evidence="2" id="KW-0732">Signal</keyword>
<organism evidence="3 4">
    <name type="scientific">Hyalangium rubrum</name>
    <dbReference type="NCBI Taxonomy" id="3103134"/>
    <lineage>
        <taxon>Bacteria</taxon>
        <taxon>Pseudomonadati</taxon>
        <taxon>Myxococcota</taxon>
        <taxon>Myxococcia</taxon>
        <taxon>Myxococcales</taxon>
        <taxon>Cystobacterineae</taxon>
        <taxon>Archangiaceae</taxon>
        <taxon>Hyalangium</taxon>
    </lineage>
</organism>
<feature type="region of interest" description="Disordered" evidence="1">
    <location>
        <begin position="74"/>
        <end position="109"/>
    </location>
</feature>
<evidence type="ECO:0000313" key="3">
    <source>
        <dbReference type="EMBL" id="MDY7231580.1"/>
    </source>
</evidence>
<evidence type="ECO:0000313" key="4">
    <source>
        <dbReference type="Proteomes" id="UP001291309"/>
    </source>
</evidence>
<dbReference type="RefSeq" id="WP_321550290.1">
    <property type="nucleotide sequence ID" value="NZ_JAXIVS010000015.1"/>
</dbReference>
<accession>A0ABU5HHM3</accession>
<evidence type="ECO:0000256" key="1">
    <source>
        <dbReference type="SAM" id="MobiDB-lite"/>
    </source>
</evidence>
<feature type="signal peptide" evidence="2">
    <location>
        <begin position="1"/>
        <end position="21"/>
    </location>
</feature>